<protein>
    <submittedName>
        <fullName evidence="6">Foldase protein PrsA</fullName>
    </submittedName>
    <submittedName>
        <fullName evidence="5">Peptidylprolyl isomerase</fullName>
        <ecNumber evidence="5">5.2.1.8</ecNumber>
    </submittedName>
</protein>
<evidence type="ECO:0000259" key="4">
    <source>
        <dbReference type="PROSITE" id="PS50198"/>
    </source>
</evidence>
<dbReference type="EC" id="5.2.1.8" evidence="5"/>
<evidence type="ECO:0000313" key="7">
    <source>
        <dbReference type="Proteomes" id="UP000198809"/>
    </source>
</evidence>
<dbReference type="STRING" id="1333845.SAMN04487895_12134"/>
<keyword evidence="8" id="KW-1185">Reference proteome</keyword>
<dbReference type="InterPro" id="IPR046357">
    <property type="entry name" value="PPIase_dom_sf"/>
</dbReference>
<dbReference type="Pfam" id="PF00639">
    <property type="entry name" value="Rotamase"/>
    <property type="match status" value="1"/>
</dbReference>
<reference evidence="6 7" key="1">
    <citation type="submission" date="2016-10" db="EMBL/GenBank/DDBJ databases">
        <authorList>
            <person name="de Groot N.N."/>
        </authorList>
    </citation>
    <scope>NUCLEOTIDE SEQUENCE [LARGE SCALE GENOMIC DNA]</scope>
    <source>
        <strain evidence="6 7">CGMCC 1.10238</strain>
    </source>
</reference>
<dbReference type="InterPro" id="IPR050245">
    <property type="entry name" value="PrsA_foldase"/>
</dbReference>
<keyword evidence="1 5" id="KW-0413">Isomerase</keyword>
<evidence type="ECO:0000256" key="3">
    <source>
        <dbReference type="SAM" id="SignalP"/>
    </source>
</evidence>
<dbReference type="PANTHER" id="PTHR47245">
    <property type="entry name" value="PEPTIDYLPROLYL ISOMERASE"/>
    <property type="match status" value="1"/>
</dbReference>
<dbReference type="RefSeq" id="WP_036590778.1">
    <property type="nucleotide sequence ID" value="NZ_CP076607.1"/>
</dbReference>
<dbReference type="AlphaFoldDB" id="A0A1H8V4V7"/>
<dbReference type="OrthoDB" id="14196at2"/>
<feature type="domain" description="PpiC" evidence="4">
    <location>
        <begin position="175"/>
        <end position="273"/>
    </location>
</feature>
<feature type="signal peptide" evidence="3">
    <location>
        <begin position="1"/>
        <end position="24"/>
    </location>
</feature>
<dbReference type="PROSITE" id="PS51257">
    <property type="entry name" value="PROKAR_LIPOPROTEIN"/>
    <property type="match status" value="1"/>
</dbReference>
<name>A0A1H8V4V7_9BACL</name>
<dbReference type="EMBL" id="CP076607">
    <property type="protein sequence ID" value="QWU16337.1"/>
    <property type="molecule type" value="Genomic_DNA"/>
</dbReference>
<gene>
    <name evidence="5" type="ORF">KP014_03470</name>
    <name evidence="6" type="ORF">SAMN04487895_12134</name>
</gene>
<feature type="chain" id="PRO_5038632471" evidence="3">
    <location>
        <begin position="25"/>
        <end position="351"/>
    </location>
</feature>
<sequence>MRSSKSWKVLFVSLTAALSFSMLAGCSSNSKNGAEDNSKAIATYKGGAVTQKEFDTDVKVMKFLSPEQAQYLELDGFKETILKQEVAFEYLAGQASDKAEEEAKKQADKQLDTYKQGLGNTYASSLKEQGITEDQIHSYMVRVLTVYQDMLLKVTDDEVKKQFEATKGDFTVATLRHVLVGFTDANNKERSKEDALKRAKEVQAKLDGGADFAAVAKEYSDDPSSKDSGGLYADKTLGTYVEEFKKAAQTLPLNAISDPIETTYGYHVMKVESRTEKTFDQLTDAEKETLKSTVASNKLQEFMEKDLDGIIEKIDLPKSSASPAASAAASPSASAPAASPSASPAATQSAQ</sequence>
<dbReference type="PANTHER" id="PTHR47245:SF2">
    <property type="entry name" value="PEPTIDYL-PROLYL CIS-TRANS ISOMERASE HP_0175-RELATED"/>
    <property type="match status" value="1"/>
</dbReference>
<keyword evidence="3" id="KW-0732">Signal</keyword>
<dbReference type="GO" id="GO:0003755">
    <property type="term" value="F:peptidyl-prolyl cis-trans isomerase activity"/>
    <property type="evidence" value="ECO:0007669"/>
    <property type="project" value="UniProtKB-KW"/>
</dbReference>
<evidence type="ECO:0000256" key="2">
    <source>
        <dbReference type="SAM" id="MobiDB-lite"/>
    </source>
</evidence>
<dbReference type="Proteomes" id="UP000683429">
    <property type="component" value="Chromosome"/>
</dbReference>
<dbReference type="InterPro" id="IPR000297">
    <property type="entry name" value="PPIase_PpiC"/>
</dbReference>
<proteinExistence type="predicted"/>
<keyword evidence="1" id="KW-0697">Rotamase</keyword>
<evidence type="ECO:0000313" key="6">
    <source>
        <dbReference type="EMBL" id="SEP10426.1"/>
    </source>
</evidence>
<dbReference type="PROSITE" id="PS50198">
    <property type="entry name" value="PPIC_PPIASE_2"/>
    <property type="match status" value="1"/>
</dbReference>
<dbReference type="Proteomes" id="UP000198809">
    <property type="component" value="Unassembled WGS sequence"/>
</dbReference>
<feature type="region of interest" description="Disordered" evidence="2">
    <location>
        <begin position="320"/>
        <end position="351"/>
    </location>
</feature>
<dbReference type="SUPFAM" id="SSF109998">
    <property type="entry name" value="Triger factor/SurA peptide-binding domain-like"/>
    <property type="match status" value="1"/>
</dbReference>
<reference evidence="5 8" key="2">
    <citation type="submission" date="2021-06" db="EMBL/GenBank/DDBJ databases">
        <title>Whole genome sequence of Paenibacillus sophorae DSM23020 for comparative genomics.</title>
        <authorList>
            <person name="Kim M.-J."/>
            <person name="Lee G."/>
            <person name="Shin J.-H."/>
        </authorList>
    </citation>
    <scope>NUCLEOTIDE SEQUENCE [LARGE SCALE GENOMIC DNA]</scope>
    <source>
        <strain evidence="5 8">DSM 23020</strain>
    </source>
</reference>
<evidence type="ECO:0000313" key="8">
    <source>
        <dbReference type="Proteomes" id="UP000683429"/>
    </source>
</evidence>
<dbReference type="EMBL" id="FODH01000021">
    <property type="protein sequence ID" value="SEP10426.1"/>
    <property type="molecule type" value="Genomic_DNA"/>
</dbReference>
<organism evidence="6 7">
    <name type="scientific">Paenibacillus sophorae</name>
    <dbReference type="NCBI Taxonomy" id="1333845"/>
    <lineage>
        <taxon>Bacteria</taxon>
        <taxon>Bacillati</taxon>
        <taxon>Bacillota</taxon>
        <taxon>Bacilli</taxon>
        <taxon>Bacillales</taxon>
        <taxon>Paenibacillaceae</taxon>
        <taxon>Paenibacillus</taxon>
    </lineage>
</organism>
<dbReference type="Gene3D" id="3.10.50.40">
    <property type="match status" value="1"/>
</dbReference>
<dbReference type="SUPFAM" id="SSF54534">
    <property type="entry name" value="FKBP-like"/>
    <property type="match status" value="1"/>
</dbReference>
<evidence type="ECO:0000256" key="1">
    <source>
        <dbReference type="PROSITE-ProRule" id="PRU00278"/>
    </source>
</evidence>
<evidence type="ECO:0000313" key="5">
    <source>
        <dbReference type="EMBL" id="QWU16337.1"/>
    </source>
</evidence>
<accession>A0A1H8V4V7</accession>
<dbReference type="InterPro" id="IPR027304">
    <property type="entry name" value="Trigger_fact/SurA_dom_sf"/>
</dbReference>